<gene>
    <name evidence="15" type="ORF">TSAR_012242</name>
</gene>
<evidence type="ECO:0000256" key="4">
    <source>
        <dbReference type="ARBA" id="ARBA00022853"/>
    </source>
</evidence>
<keyword evidence="3 8" id="KW-0949">S-adenosyl-L-methionine</keyword>
<dbReference type="InterPro" id="IPR035248">
    <property type="entry name" value="PRMT5_C"/>
</dbReference>
<dbReference type="PANTHER" id="PTHR10738:SF0">
    <property type="entry name" value="PROTEIN ARGININE N-METHYLTRANSFERASE 5"/>
    <property type="match status" value="1"/>
</dbReference>
<evidence type="ECO:0000259" key="12">
    <source>
        <dbReference type="Pfam" id="PF05185"/>
    </source>
</evidence>
<feature type="active site" description="Proton donor/acceptor" evidence="9">
    <location>
        <position position="435"/>
    </location>
</feature>
<dbReference type="STRING" id="543379.A0A232F2M6"/>
<reference evidence="15 16" key="1">
    <citation type="journal article" date="2017" name="Curr. Biol.">
        <title>The Evolution of Venom by Co-option of Single-Copy Genes.</title>
        <authorList>
            <person name="Martinson E.O."/>
            <person name="Mrinalini"/>
            <person name="Kelkar Y.D."/>
            <person name="Chang C.H."/>
            <person name="Werren J.H."/>
        </authorList>
    </citation>
    <scope>NUCLEOTIDE SEQUENCE [LARGE SCALE GENOMIC DNA]</scope>
    <source>
        <strain evidence="15 16">Alberta</strain>
        <tissue evidence="15">Whole body</tissue>
    </source>
</reference>
<dbReference type="FunFam" id="3.40.50.150:FF:000029">
    <property type="entry name" value="Protein arginine N-methyltransferase 5"/>
    <property type="match status" value="1"/>
</dbReference>
<sequence>MAVSKNVSCGLDFCSVPDLKDCLYLANCSKYHFVCIPLVHPNYKREFISPEIKRSEPWTRSDLILCSSDWSTLVVGKLSPHIYVDSKIHSVAKNSEETLLQELALASHLGLVAITIKLKGNIENNMNLARIIFDKLSTTQNFQAQVWIQVPMENPKKQAYSYREDIDLDKTEIESTWQWWNQFRIVCDYDRKLIVALIVSNDLPDEDEITRWLGEPVKCLIIPTTVFITNKNGFPVLSKAHQAMIRKFCALDVQFVITGANRHQNIIHYYHYMDHLWKTWQPNGPIERFARGYEDYLQCPLQPLMDNLESGTYEVFEKDPIKYAEYQAAIESALKDIGPEKEARNEKDPIVVMVVGAGRGPLVRAALNASANAKRQIKVYAVEKNPNAVLTLQALQQEMWGDVVTIVSSDMRDWNAPEKADILVSELLGSFGDNELSPECLDGVQKFLKDDGISIPCSYTSYIAPVQSSKLYNEVKGCRDKDKHSLAHFEMPYVVHFQNKYDIDLPQPLFTFNHPNKDAKIDNSRYGKNIFKAEQDCVLHGFSGYFLAILYKNIKISIEPRTHSPRMFSWFPIFFPIKDPVNLKAGDEIVSHFWRCCSSKNVWYEWSVEKPVPIPIHNPCGRSSTIGL</sequence>
<evidence type="ECO:0000256" key="7">
    <source>
        <dbReference type="ARBA" id="ARBA00048612"/>
    </source>
</evidence>
<dbReference type="InterPro" id="IPR035075">
    <property type="entry name" value="PRMT5"/>
</dbReference>
<evidence type="ECO:0000256" key="8">
    <source>
        <dbReference type="PIRNR" id="PIRNR015894"/>
    </source>
</evidence>
<feature type="domain" description="PRMT5 TIM barrel" evidence="13">
    <location>
        <begin position="30"/>
        <end position="278"/>
    </location>
</feature>
<evidence type="ECO:0000256" key="2">
    <source>
        <dbReference type="ARBA" id="ARBA00022679"/>
    </source>
</evidence>
<dbReference type="GO" id="GO:0006355">
    <property type="term" value="P:regulation of DNA-templated transcription"/>
    <property type="evidence" value="ECO:0007669"/>
    <property type="project" value="TreeGrafter"/>
</dbReference>
<keyword evidence="6" id="KW-0804">Transcription</keyword>
<evidence type="ECO:0000259" key="13">
    <source>
        <dbReference type="Pfam" id="PF17285"/>
    </source>
</evidence>
<dbReference type="EMBL" id="NNAY01001139">
    <property type="protein sequence ID" value="OXU25014.1"/>
    <property type="molecule type" value="Genomic_DNA"/>
</dbReference>
<keyword evidence="1 8" id="KW-0489">Methyltransferase</keyword>
<organism evidence="15 16">
    <name type="scientific">Trichomalopsis sarcophagae</name>
    <dbReference type="NCBI Taxonomy" id="543379"/>
    <lineage>
        <taxon>Eukaryota</taxon>
        <taxon>Metazoa</taxon>
        <taxon>Ecdysozoa</taxon>
        <taxon>Arthropoda</taxon>
        <taxon>Hexapoda</taxon>
        <taxon>Insecta</taxon>
        <taxon>Pterygota</taxon>
        <taxon>Neoptera</taxon>
        <taxon>Endopterygota</taxon>
        <taxon>Hymenoptera</taxon>
        <taxon>Apocrita</taxon>
        <taxon>Proctotrupomorpha</taxon>
        <taxon>Chalcidoidea</taxon>
        <taxon>Pteromalidae</taxon>
        <taxon>Pteromalinae</taxon>
        <taxon>Trichomalopsis</taxon>
    </lineage>
</organism>
<dbReference type="GO" id="GO:0005634">
    <property type="term" value="C:nucleus"/>
    <property type="evidence" value="ECO:0007669"/>
    <property type="project" value="TreeGrafter"/>
</dbReference>
<protein>
    <recommendedName>
        <fullName evidence="8">Protein arginine N-methyltransferase</fullName>
    </recommendedName>
</protein>
<evidence type="ECO:0000259" key="14">
    <source>
        <dbReference type="Pfam" id="PF17286"/>
    </source>
</evidence>
<keyword evidence="5" id="KW-0805">Transcription regulation</keyword>
<dbReference type="Pfam" id="PF17285">
    <property type="entry name" value="PRMT5_TIM"/>
    <property type="match status" value="1"/>
</dbReference>
<dbReference type="InterPro" id="IPR029063">
    <property type="entry name" value="SAM-dependent_MTases_sf"/>
</dbReference>
<dbReference type="AlphaFoldDB" id="A0A232F2M6"/>
<feature type="binding site" evidence="10">
    <location>
        <position position="383"/>
    </location>
    <ligand>
        <name>S-adenosyl-L-methionine</name>
        <dbReference type="ChEBI" id="CHEBI:59789"/>
    </ligand>
</feature>
<evidence type="ECO:0000256" key="1">
    <source>
        <dbReference type="ARBA" id="ARBA00022603"/>
    </source>
</evidence>
<keyword evidence="16" id="KW-1185">Reference proteome</keyword>
<dbReference type="FunFam" id="3.20.20.150:FF:000008">
    <property type="entry name" value="Protein arginine N-methyltransferase 5"/>
    <property type="match status" value="1"/>
</dbReference>
<keyword evidence="2 8" id="KW-0808">Transferase</keyword>
<dbReference type="SUPFAM" id="SSF53335">
    <property type="entry name" value="S-adenosyl-L-methionine-dependent methyltransferases"/>
    <property type="match status" value="1"/>
</dbReference>
<evidence type="ECO:0000256" key="6">
    <source>
        <dbReference type="ARBA" id="ARBA00023163"/>
    </source>
</evidence>
<proteinExistence type="inferred from homology"/>
<dbReference type="GO" id="GO:0032259">
    <property type="term" value="P:methylation"/>
    <property type="evidence" value="ECO:0007669"/>
    <property type="project" value="UniProtKB-KW"/>
</dbReference>
<dbReference type="Pfam" id="PF17286">
    <property type="entry name" value="PRMT5_C"/>
    <property type="match status" value="1"/>
</dbReference>
<dbReference type="Gene3D" id="3.40.50.150">
    <property type="entry name" value="Vaccinia Virus protein VP39"/>
    <property type="match status" value="1"/>
</dbReference>
<name>A0A232F2M6_9HYME</name>
<evidence type="ECO:0000256" key="5">
    <source>
        <dbReference type="ARBA" id="ARBA00023015"/>
    </source>
</evidence>
<dbReference type="Pfam" id="PF05185">
    <property type="entry name" value="PRMT5"/>
    <property type="match status" value="1"/>
</dbReference>
<keyword evidence="4" id="KW-0156">Chromatin regulator</keyword>
<dbReference type="CDD" id="cd02440">
    <property type="entry name" value="AdoMet_MTases"/>
    <property type="match status" value="1"/>
</dbReference>
<evidence type="ECO:0000256" key="3">
    <source>
        <dbReference type="ARBA" id="ARBA00022691"/>
    </source>
</evidence>
<dbReference type="Gene3D" id="3.20.20.150">
    <property type="entry name" value="Divalent-metal-dependent TIM barrel enzymes"/>
    <property type="match status" value="1"/>
</dbReference>
<evidence type="ECO:0000313" key="16">
    <source>
        <dbReference type="Proteomes" id="UP000215335"/>
    </source>
</evidence>
<dbReference type="PANTHER" id="PTHR10738">
    <property type="entry name" value="PROTEIN ARGININE N-METHYLTRANSFERASE 5"/>
    <property type="match status" value="1"/>
</dbReference>
<feature type="binding site" evidence="10">
    <location>
        <position position="313"/>
    </location>
    <ligand>
        <name>S-adenosyl-L-methionine</name>
        <dbReference type="ChEBI" id="CHEBI:59789"/>
    </ligand>
</feature>
<comment type="similarity">
    <text evidence="8">Belongs to the class I-like SAM-binding methyltransferase superfamily.</text>
</comment>
<dbReference type="OrthoDB" id="1368803at2759"/>
<evidence type="ECO:0000256" key="10">
    <source>
        <dbReference type="PIRSR" id="PIRSR015894-2"/>
    </source>
</evidence>
<dbReference type="GO" id="GO:0005829">
    <property type="term" value="C:cytosol"/>
    <property type="evidence" value="ECO:0007669"/>
    <property type="project" value="TreeGrafter"/>
</dbReference>
<dbReference type="InterPro" id="IPR007857">
    <property type="entry name" value="Arg_MeTrfase_PRMT5"/>
</dbReference>
<evidence type="ECO:0000256" key="11">
    <source>
        <dbReference type="PIRSR" id="PIRSR015894-3"/>
    </source>
</evidence>
<dbReference type="GO" id="GO:0035243">
    <property type="term" value="F:protein-arginine omega-N symmetric methyltransferase activity"/>
    <property type="evidence" value="ECO:0007669"/>
    <property type="project" value="UniProtKB-EC"/>
</dbReference>
<evidence type="ECO:0000256" key="9">
    <source>
        <dbReference type="PIRSR" id="PIRSR015894-1"/>
    </source>
</evidence>
<feature type="domain" description="PRMT5 oligomerisation" evidence="14">
    <location>
        <begin position="458"/>
        <end position="626"/>
    </location>
</feature>
<dbReference type="InterPro" id="IPR025799">
    <property type="entry name" value="Arg_MeTrfase"/>
</dbReference>
<comment type="catalytic activity">
    <reaction evidence="7">
        <text>L-arginyl-[protein] + 2 S-adenosyl-L-methionine = N(omega),N(omega)'-dimethyl-L-arginyl-[protein] + 2 S-adenosyl-L-homocysteine + 2 H(+)</text>
        <dbReference type="Rhea" id="RHEA:48108"/>
        <dbReference type="Rhea" id="RHEA-COMP:10532"/>
        <dbReference type="Rhea" id="RHEA-COMP:11992"/>
        <dbReference type="ChEBI" id="CHEBI:15378"/>
        <dbReference type="ChEBI" id="CHEBI:29965"/>
        <dbReference type="ChEBI" id="CHEBI:57856"/>
        <dbReference type="ChEBI" id="CHEBI:59789"/>
        <dbReference type="ChEBI" id="CHEBI:88221"/>
        <dbReference type="EC" id="2.1.1.320"/>
    </reaction>
</comment>
<evidence type="ECO:0000313" key="15">
    <source>
        <dbReference type="EMBL" id="OXU25014.1"/>
    </source>
</evidence>
<dbReference type="InterPro" id="IPR035247">
    <property type="entry name" value="PRMT5_TIM"/>
</dbReference>
<dbReference type="FunFam" id="2.70.160.11:FF:000003">
    <property type="entry name" value="Protein arginine N-methyltransferase 5"/>
    <property type="match status" value="1"/>
</dbReference>
<comment type="caution">
    <text evidence="15">The sequence shown here is derived from an EMBL/GenBank/DDBJ whole genome shotgun (WGS) entry which is preliminary data.</text>
</comment>
<dbReference type="GO" id="GO:0044020">
    <property type="term" value="F:histone H4R3 methyltransferase activity"/>
    <property type="evidence" value="ECO:0007669"/>
    <property type="project" value="UniProtKB-ARBA"/>
</dbReference>
<feature type="binding site" evidence="10">
    <location>
        <begin position="410"/>
        <end position="411"/>
    </location>
    <ligand>
        <name>S-adenosyl-L-methionine</name>
        <dbReference type="ChEBI" id="CHEBI:59789"/>
    </ligand>
</feature>
<accession>A0A232F2M6</accession>
<feature type="active site" description="Proton donor/acceptor" evidence="9">
    <location>
        <position position="426"/>
    </location>
</feature>
<dbReference type="PIRSF" id="PIRSF015894">
    <property type="entry name" value="Skb1_MeTrfase"/>
    <property type="match status" value="1"/>
</dbReference>
<feature type="domain" description="PRMT5 arginine-N-methyltransferase" evidence="12">
    <location>
        <begin position="287"/>
        <end position="455"/>
    </location>
</feature>
<dbReference type="Gene3D" id="2.70.160.11">
    <property type="entry name" value="Hnrnp arginine n-methyltransferase1"/>
    <property type="match status" value="1"/>
</dbReference>
<dbReference type="PROSITE" id="PS51678">
    <property type="entry name" value="SAM_MT_PRMT"/>
    <property type="match status" value="1"/>
</dbReference>
<feature type="site" description="Critical for specifying symmetric addition of methyl groups" evidence="11">
    <location>
        <position position="316"/>
    </location>
</feature>
<dbReference type="Proteomes" id="UP000215335">
    <property type="component" value="Unassembled WGS sequence"/>
</dbReference>
<feature type="binding site" evidence="10">
    <location>
        <begin position="322"/>
        <end position="323"/>
    </location>
    <ligand>
        <name>S-adenosyl-L-methionine</name>
        <dbReference type="ChEBI" id="CHEBI:59789"/>
    </ligand>
</feature>